<keyword evidence="3" id="KW-0175">Coiled coil</keyword>
<sequence>MQTTLLIIISLGFVGAVVLLYIMYRKLAQIQQPKDGEGNLFVMLQNQIQDLSRMVDQKISDTNKSMNETQTNLHKTIQDQFGQSVKIITDVTERLTKLDETNRQVVGVAEQLQGLENVLKNPKHRGVLGEYYLENVLKNVMAPGGYEMQYKFEDGDIVDAVVFVKDKIIPIDSKFSLENYNRVVEEKDEDRKEELQKLFKQDLKNRIDETAKYIKPKEGTMDFAFMFIPAEGIYYDLLINKVGAIKINTQDLIEYAFKDKHVIIVSPTSFFAYLQTVMQGLRALKIEESAKEIRKQVEQLGKHLLSYEDYLKKMGNSLNTTVNMYNSAYKEFGKVDKDVMRITDGEKTVEPLLLDKPNVDE</sequence>
<evidence type="ECO:0000256" key="5">
    <source>
        <dbReference type="SAM" id="Phobius"/>
    </source>
</evidence>
<evidence type="ECO:0000256" key="4">
    <source>
        <dbReference type="ARBA" id="ARBA00023172"/>
    </source>
</evidence>
<accession>A0A0G0ITJ3</accession>
<evidence type="ECO:0000313" key="6">
    <source>
        <dbReference type="EMBL" id="KKQ27499.1"/>
    </source>
</evidence>
<protein>
    <recommendedName>
        <fullName evidence="8">RmuC-domain protein</fullName>
    </recommendedName>
</protein>
<dbReference type="Pfam" id="PF02646">
    <property type="entry name" value="RmuC"/>
    <property type="match status" value="1"/>
</dbReference>
<gene>
    <name evidence="6" type="ORF">US42_C0008G0010</name>
</gene>
<evidence type="ECO:0000256" key="3">
    <source>
        <dbReference type="ARBA" id="ARBA00023054"/>
    </source>
</evidence>
<dbReference type="PANTHER" id="PTHR30563">
    <property type="entry name" value="DNA RECOMBINATION PROTEIN RMUC"/>
    <property type="match status" value="1"/>
</dbReference>
<comment type="caution">
    <text evidence="6">The sequence shown here is derived from an EMBL/GenBank/DDBJ whole genome shotgun (WGS) entry which is preliminary data.</text>
</comment>
<evidence type="ECO:0000256" key="1">
    <source>
        <dbReference type="ARBA" id="ARBA00003416"/>
    </source>
</evidence>
<proteinExistence type="inferred from homology"/>
<evidence type="ECO:0000313" key="7">
    <source>
        <dbReference type="Proteomes" id="UP000034849"/>
    </source>
</evidence>
<reference evidence="6 7" key="1">
    <citation type="journal article" date="2015" name="Nature">
        <title>rRNA introns, odd ribosomes, and small enigmatic genomes across a large radiation of phyla.</title>
        <authorList>
            <person name="Brown C.T."/>
            <person name="Hug L.A."/>
            <person name="Thomas B.C."/>
            <person name="Sharon I."/>
            <person name="Castelle C.J."/>
            <person name="Singh A."/>
            <person name="Wilkins M.J."/>
            <person name="Williams K.H."/>
            <person name="Banfield J.F."/>
        </authorList>
    </citation>
    <scope>NUCLEOTIDE SEQUENCE [LARGE SCALE GENOMIC DNA]</scope>
</reference>
<dbReference type="Proteomes" id="UP000034849">
    <property type="component" value="Unassembled WGS sequence"/>
</dbReference>
<evidence type="ECO:0000256" key="2">
    <source>
        <dbReference type="ARBA" id="ARBA00009840"/>
    </source>
</evidence>
<keyword evidence="5" id="KW-0472">Membrane</keyword>
<keyword evidence="4" id="KW-0233">DNA recombination</keyword>
<dbReference type="EMBL" id="LBSX01000008">
    <property type="protein sequence ID" value="KKQ27499.1"/>
    <property type="molecule type" value="Genomic_DNA"/>
</dbReference>
<dbReference type="PANTHER" id="PTHR30563:SF0">
    <property type="entry name" value="DNA RECOMBINATION PROTEIN RMUC"/>
    <property type="match status" value="1"/>
</dbReference>
<comment type="similarity">
    <text evidence="2">Belongs to the RmuC family.</text>
</comment>
<keyword evidence="5" id="KW-0812">Transmembrane</keyword>
<keyword evidence="5" id="KW-1133">Transmembrane helix</keyword>
<dbReference type="AlphaFoldDB" id="A0A0G0ITJ3"/>
<dbReference type="STRING" id="1619046.US42_C0008G0010"/>
<feature type="transmembrane region" description="Helical" evidence="5">
    <location>
        <begin position="6"/>
        <end position="24"/>
    </location>
</feature>
<dbReference type="GO" id="GO:0006310">
    <property type="term" value="P:DNA recombination"/>
    <property type="evidence" value="ECO:0007669"/>
    <property type="project" value="UniProtKB-KW"/>
</dbReference>
<name>A0A0G0ITJ3_9BACT</name>
<dbReference type="InterPro" id="IPR003798">
    <property type="entry name" value="DNA_recombination_RmuC"/>
</dbReference>
<comment type="function">
    <text evidence="1">Involved in DNA recombination.</text>
</comment>
<organism evidence="6 7">
    <name type="scientific">Candidatus Magasanikbacteria bacterium GW2011_GWC2_37_14</name>
    <dbReference type="NCBI Taxonomy" id="1619046"/>
    <lineage>
        <taxon>Bacteria</taxon>
        <taxon>Candidatus Magasanikiibacteriota</taxon>
    </lineage>
</organism>
<evidence type="ECO:0008006" key="8">
    <source>
        <dbReference type="Google" id="ProtNLM"/>
    </source>
</evidence>